<protein>
    <submittedName>
        <fullName evidence="2">Uncharacterized protein</fullName>
    </submittedName>
</protein>
<comment type="caution">
    <text evidence="2">The sequence shown here is derived from an EMBL/GenBank/DDBJ whole genome shotgun (WGS) entry which is preliminary data.</text>
</comment>
<dbReference type="Proteomes" id="UP000576550">
    <property type="component" value="Unassembled WGS sequence"/>
</dbReference>
<keyword evidence="1" id="KW-0812">Transmembrane</keyword>
<evidence type="ECO:0000313" key="3">
    <source>
        <dbReference type="Proteomes" id="UP000576550"/>
    </source>
</evidence>
<evidence type="ECO:0000313" key="2">
    <source>
        <dbReference type="EMBL" id="HHX99433.1"/>
    </source>
</evidence>
<gene>
    <name evidence="2" type="ORF">GX533_02015</name>
</gene>
<sequence>MKKEKVKEFFLVVIFLIAFAVLVNFIFFKGMEETEEKNKEWEREYASLKRQLGNIVPNAQEIVYPEKEVVPSGTYILLTNREEDDLYYLSFYKDGEKICQWDNPIVNPYSFKDLGTIYISQQNCKGMGIETVVWDLSKKQAFLENGDEVQIWTLSDTQFFSLN</sequence>
<reference evidence="2 3" key="1">
    <citation type="journal article" date="2020" name="Biotechnol. Biofuels">
        <title>New insights from the biogas microbiome by comprehensive genome-resolved metagenomics of nearly 1600 species originating from multiple anaerobic digesters.</title>
        <authorList>
            <person name="Campanaro S."/>
            <person name="Treu L."/>
            <person name="Rodriguez-R L.M."/>
            <person name="Kovalovszki A."/>
            <person name="Ziels R.M."/>
            <person name="Maus I."/>
            <person name="Zhu X."/>
            <person name="Kougias P.G."/>
            <person name="Basile A."/>
            <person name="Luo G."/>
            <person name="Schluter A."/>
            <person name="Konstantinidis K.T."/>
            <person name="Angelidaki I."/>
        </authorList>
    </citation>
    <scope>NUCLEOTIDE SEQUENCE [LARGE SCALE GENOMIC DNA]</scope>
    <source>
        <strain evidence="2">AS05jafATM_89</strain>
    </source>
</reference>
<organism evidence="2 3">
    <name type="scientific">Candidatus Dojkabacteria bacterium</name>
    <dbReference type="NCBI Taxonomy" id="2099670"/>
    <lineage>
        <taxon>Bacteria</taxon>
        <taxon>Candidatus Dojkabacteria</taxon>
    </lineage>
</organism>
<name>A0A832QGB4_9BACT</name>
<dbReference type="EMBL" id="DUTP01000003">
    <property type="protein sequence ID" value="HHX99433.1"/>
    <property type="molecule type" value="Genomic_DNA"/>
</dbReference>
<keyword evidence="1" id="KW-1133">Transmembrane helix</keyword>
<proteinExistence type="predicted"/>
<dbReference type="AlphaFoldDB" id="A0A832QGB4"/>
<evidence type="ECO:0000256" key="1">
    <source>
        <dbReference type="SAM" id="Phobius"/>
    </source>
</evidence>
<accession>A0A832QGB4</accession>
<keyword evidence="1" id="KW-0472">Membrane</keyword>
<feature type="transmembrane region" description="Helical" evidence="1">
    <location>
        <begin position="9"/>
        <end position="28"/>
    </location>
</feature>